<comment type="catalytic activity">
    <reaction evidence="7 8">
        <text>L-2,4-diaminobutanoate + acetyl-CoA = (2S)-4-acetamido-2-aminobutanoate + CoA + H(+)</text>
        <dbReference type="Rhea" id="RHEA:16901"/>
        <dbReference type="ChEBI" id="CHEBI:15378"/>
        <dbReference type="ChEBI" id="CHEBI:57287"/>
        <dbReference type="ChEBI" id="CHEBI:57288"/>
        <dbReference type="ChEBI" id="CHEBI:58761"/>
        <dbReference type="ChEBI" id="CHEBI:58929"/>
        <dbReference type="EC" id="2.3.1.178"/>
    </reaction>
</comment>
<evidence type="ECO:0000256" key="6">
    <source>
        <dbReference type="ARBA" id="ARBA00023315"/>
    </source>
</evidence>
<evidence type="ECO:0000256" key="7">
    <source>
        <dbReference type="ARBA" id="ARBA00048924"/>
    </source>
</evidence>
<organism evidence="10 11">
    <name type="scientific">Photobacterium aquae</name>
    <dbReference type="NCBI Taxonomy" id="1195763"/>
    <lineage>
        <taxon>Bacteria</taxon>
        <taxon>Pseudomonadati</taxon>
        <taxon>Pseudomonadota</taxon>
        <taxon>Gammaproteobacteria</taxon>
        <taxon>Vibrionales</taxon>
        <taxon>Vibrionaceae</taxon>
        <taxon>Photobacterium</taxon>
    </lineage>
</organism>
<comment type="function">
    <text evidence="8">Catalyzes the acetylation of L-2,4-diaminobutyrate (DABA) to gamma-N-acetyl-alpha,gamma-diaminobutyric acid (ADABA) with acetyl coenzyme A.</text>
</comment>
<dbReference type="EC" id="2.3.1.178" evidence="3 8"/>
<evidence type="ECO:0000256" key="3">
    <source>
        <dbReference type="ARBA" id="ARBA00012355"/>
    </source>
</evidence>
<dbReference type="CDD" id="cd04301">
    <property type="entry name" value="NAT_SF"/>
    <property type="match status" value="1"/>
</dbReference>
<evidence type="ECO:0000256" key="1">
    <source>
        <dbReference type="ARBA" id="ARBA00004978"/>
    </source>
</evidence>
<dbReference type="InterPro" id="IPR012772">
    <property type="entry name" value="Ectoine_EctA"/>
</dbReference>
<feature type="domain" description="N-acetyltransferase" evidence="9">
    <location>
        <begin position="25"/>
        <end position="181"/>
    </location>
</feature>
<dbReference type="Pfam" id="PF00583">
    <property type="entry name" value="Acetyltransf_1"/>
    <property type="match status" value="1"/>
</dbReference>
<evidence type="ECO:0000256" key="8">
    <source>
        <dbReference type="RuleBase" id="RU365045"/>
    </source>
</evidence>
<dbReference type="PROSITE" id="PS51186">
    <property type="entry name" value="GNAT"/>
    <property type="match status" value="1"/>
</dbReference>
<sequence length="184" mass="20590">MRDTLLTSASWAIYPEILGKDNENWAFRSPTISDGDQIHALIASCPPLDTNSAYCNFLQSSHFNETCILATCDDTIAGFISGYLKPGCDGELFIWQVAVSPAYRGKGLAYSMLQALLRRPGLDHVTTIETTITKNNHGSWRLFKKLARENGSKGAVTTFLDEKQHFKGKHDTEFLYRIPLNTEQ</sequence>
<keyword evidence="11" id="KW-1185">Reference proteome</keyword>
<gene>
    <name evidence="8" type="primary">ectA</name>
    <name evidence="10" type="ORF">ABT56_14465</name>
</gene>
<dbReference type="AlphaFoldDB" id="A0A0J1GYB0"/>
<proteinExistence type="inferred from homology"/>
<protein>
    <recommendedName>
        <fullName evidence="4 8">L-2,4-diaminobutyric acid acetyltransferase</fullName>
        <shortName evidence="8">DABA acetyltransferase</shortName>
        <ecNumber evidence="3 8">2.3.1.178</ecNumber>
    </recommendedName>
</protein>
<name>A0A0J1GYB0_9GAMM</name>
<dbReference type="Proteomes" id="UP000036097">
    <property type="component" value="Unassembled WGS sequence"/>
</dbReference>
<evidence type="ECO:0000313" key="11">
    <source>
        <dbReference type="Proteomes" id="UP000036097"/>
    </source>
</evidence>
<dbReference type="RefSeq" id="WP_047879592.1">
    <property type="nucleotide sequence ID" value="NZ_LDOT01000021.1"/>
</dbReference>
<evidence type="ECO:0000256" key="2">
    <source>
        <dbReference type="ARBA" id="ARBA00010712"/>
    </source>
</evidence>
<dbReference type="InterPro" id="IPR000182">
    <property type="entry name" value="GNAT_dom"/>
</dbReference>
<dbReference type="STRING" id="1195763.ABT56_14465"/>
<dbReference type="GO" id="GO:0033816">
    <property type="term" value="F:diaminobutyrate acetyltransferase activity"/>
    <property type="evidence" value="ECO:0007669"/>
    <property type="project" value="UniProtKB-EC"/>
</dbReference>
<dbReference type="SUPFAM" id="SSF55729">
    <property type="entry name" value="Acyl-CoA N-acyltransferases (Nat)"/>
    <property type="match status" value="1"/>
</dbReference>
<dbReference type="OrthoDB" id="2436196at2"/>
<accession>A0A0J1GYB0</accession>
<comment type="pathway">
    <text evidence="1 8">Amine and polyamine biosynthesis; ectoine biosynthesis; L-ectoine from L-aspartate 4-semialdehyde: step 2/3.</text>
</comment>
<comment type="caution">
    <text evidence="10">The sequence shown here is derived from an EMBL/GenBank/DDBJ whole genome shotgun (WGS) entry which is preliminary data.</text>
</comment>
<dbReference type="EMBL" id="LDOT01000021">
    <property type="protein sequence ID" value="KLV04656.1"/>
    <property type="molecule type" value="Genomic_DNA"/>
</dbReference>
<evidence type="ECO:0000259" key="9">
    <source>
        <dbReference type="PROSITE" id="PS51186"/>
    </source>
</evidence>
<dbReference type="UniPathway" id="UPA00067">
    <property type="reaction ID" value="UER00122"/>
</dbReference>
<keyword evidence="6 8" id="KW-0012">Acyltransferase</keyword>
<reference evidence="10 11" key="1">
    <citation type="submission" date="2015-05" db="EMBL/GenBank/DDBJ databases">
        <title>Photobacterium galathea sp. nov.</title>
        <authorList>
            <person name="Machado H."/>
            <person name="Gram L."/>
        </authorList>
    </citation>
    <scope>NUCLEOTIDE SEQUENCE [LARGE SCALE GENOMIC DNA]</scope>
    <source>
        <strain evidence="10 11">CGMCC 1.12159</strain>
    </source>
</reference>
<comment type="similarity">
    <text evidence="2 8">Belongs to the acetyltransferase family. EctA subfamily.</text>
</comment>
<dbReference type="Gene3D" id="3.40.630.30">
    <property type="match status" value="1"/>
</dbReference>
<keyword evidence="5 8" id="KW-0808">Transferase</keyword>
<dbReference type="NCBIfam" id="TIGR02406">
    <property type="entry name" value="ectoine_EctA"/>
    <property type="match status" value="1"/>
</dbReference>
<evidence type="ECO:0000256" key="5">
    <source>
        <dbReference type="ARBA" id="ARBA00022679"/>
    </source>
</evidence>
<dbReference type="InterPro" id="IPR016181">
    <property type="entry name" value="Acyl_CoA_acyltransferase"/>
</dbReference>
<dbReference type="GO" id="GO:0019491">
    <property type="term" value="P:ectoine biosynthetic process"/>
    <property type="evidence" value="ECO:0007669"/>
    <property type="project" value="UniProtKB-UniPathway"/>
</dbReference>
<evidence type="ECO:0000256" key="4">
    <source>
        <dbReference type="ARBA" id="ARBA00017935"/>
    </source>
</evidence>
<dbReference type="PATRIC" id="fig|1195763.3.peg.3069"/>
<evidence type="ECO:0000313" key="10">
    <source>
        <dbReference type="EMBL" id="KLV04656.1"/>
    </source>
</evidence>